<evidence type="ECO:0000313" key="2">
    <source>
        <dbReference type="EMBL" id="KAK3687658.1"/>
    </source>
</evidence>
<dbReference type="Proteomes" id="UP001270362">
    <property type="component" value="Unassembled WGS sequence"/>
</dbReference>
<reference evidence="2" key="2">
    <citation type="submission" date="2023-06" db="EMBL/GenBank/DDBJ databases">
        <authorList>
            <consortium name="Lawrence Berkeley National Laboratory"/>
            <person name="Haridas S."/>
            <person name="Hensen N."/>
            <person name="Bonometti L."/>
            <person name="Westerberg I."/>
            <person name="Brannstrom I.O."/>
            <person name="Guillou S."/>
            <person name="Cros-Aarteil S."/>
            <person name="Calhoun S."/>
            <person name="Kuo A."/>
            <person name="Mondo S."/>
            <person name="Pangilinan J."/>
            <person name="Riley R."/>
            <person name="Labutti K."/>
            <person name="Andreopoulos B."/>
            <person name="Lipzen A."/>
            <person name="Chen C."/>
            <person name="Yanf M."/>
            <person name="Daum C."/>
            <person name="Ng V."/>
            <person name="Clum A."/>
            <person name="Steindorff A."/>
            <person name="Ohm R."/>
            <person name="Martin F."/>
            <person name="Silar P."/>
            <person name="Natvig D."/>
            <person name="Lalanne C."/>
            <person name="Gautier V."/>
            <person name="Ament-Velasquez S.L."/>
            <person name="Kruys A."/>
            <person name="Hutchinson M.I."/>
            <person name="Powell A.J."/>
            <person name="Barry K."/>
            <person name="Miller A.N."/>
            <person name="Grigoriev I.V."/>
            <person name="Debuchy R."/>
            <person name="Gladieux P."/>
            <person name="Thoren M.H."/>
            <person name="Johannesson H."/>
        </authorList>
    </citation>
    <scope>NUCLEOTIDE SEQUENCE</scope>
    <source>
        <strain evidence="2">CBS 314.62</strain>
    </source>
</reference>
<sequence>MGLIENQSISDLGFQARGFCFSICWVDASQVCAMGLVLVAVLASRYIFTHISRGVPTLNTAAWALDRLPSSCLPSVTRHCTRQSVWYLIVGGGPPRGGLSGSHHSFIACLCAEGGTIIYLYLVQLPFCCCHVLSGCGDVDHYQCRTLRETGKPRAKDGSSTSIYCTQPTGLELGWAGLNKSWLEHWKSTAMRWADTPNRQTPSGMNCHFHALLCSLQQIKIHRTSFQESAAGRASSLGGGGTVRAELPPSAACRACSVQRASSVYPRLDRPANGLPPSSHAQPAGHGSGGHSCVRSARQGGRLATMEQGTGKGKLRVLCFVCEEKRS</sequence>
<reference evidence="2" key="1">
    <citation type="journal article" date="2023" name="Mol. Phylogenet. Evol.">
        <title>Genome-scale phylogeny and comparative genomics of the fungal order Sordariales.</title>
        <authorList>
            <person name="Hensen N."/>
            <person name="Bonometti L."/>
            <person name="Westerberg I."/>
            <person name="Brannstrom I.O."/>
            <person name="Guillou S."/>
            <person name="Cros-Aarteil S."/>
            <person name="Calhoun S."/>
            <person name="Haridas S."/>
            <person name="Kuo A."/>
            <person name="Mondo S."/>
            <person name="Pangilinan J."/>
            <person name="Riley R."/>
            <person name="LaButti K."/>
            <person name="Andreopoulos B."/>
            <person name="Lipzen A."/>
            <person name="Chen C."/>
            <person name="Yan M."/>
            <person name="Daum C."/>
            <person name="Ng V."/>
            <person name="Clum A."/>
            <person name="Steindorff A."/>
            <person name="Ohm R.A."/>
            <person name="Martin F."/>
            <person name="Silar P."/>
            <person name="Natvig D.O."/>
            <person name="Lalanne C."/>
            <person name="Gautier V."/>
            <person name="Ament-Velasquez S.L."/>
            <person name="Kruys A."/>
            <person name="Hutchinson M.I."/>
            <person name="Powell A.J."/>
            <person name="Barry K."/>
            <person name="Miller A.N."/>
            <person name="Grigoriev I.V."/>
            <person name="Debuchy R."/>
            <person name="Gladieux P."/>
            <person name="Hiltunen Thoren M."/>
            <person name="Johannesson H."/>
        </authorList>
    </citation>
    <scope>NUCLEOTIDE SEQUENCE</scope>
    <source>
        <strain evidence="2">CBS 314.62</strain>
    </source>
</reference>
<proteinExistence type="predicted"/>
<evidence type="ECO:0000256" key="1">
    <source>
        <dbReference type="SAM" id="MobiDB-lite"/>
    </source>
</evidence>
<evidence type="ECO:0000313" key="3">
    <source>
        <dbReference type="Proteomes" id="UP001270362"/>
    </source>
</evidence>
<organism evidence="2 3">
    <name type="scientific">Podospora appendiculata</name>
    <dbReference type="NCBI Taxonomy" id="314037"/>
    <lineage>
        <taxon>Eukaryota</taxon>
        <taxon>Fungi</taxon>
        <taxon>Dikarya</taxon>
        <taxon>Ascomycota</taxon>
        <taxon>Pezizomycotina</taxon>
        <taxon>Sordariomycetes</taxon>
        <taxon>Sordariomycetidae</taxon>
        <taxon>Sordariales</taxon>
        <taxon>Podosporaceae</taxon>
        <taxon>Podospora</taxon>
    </lineage>
</organism>
<keyword evidence="3" id="KW-1185">Reference proteome</keyword>
<dbReference type="EMBL" id="JAULSO010000002">
    <property type="protein sequence ID" value="KAK3687658.1"/>
    <property type="molecule type" value="Genomic_DNA"/>
</dbReference>
<protein>
    <submittedName>
        <fullName evidence="2">Uncharacterized protein</fullName>
    </submittedName>
</protein>
<feature type="region of interest" description="Disordered" evidence="1">
    <location>
        <begin position="267"/>
        <end position="295"/>
    </location>
</feature>
<dbReference type="AlphaFoldDB" id="A0AAE0X7S2"/>
<name>A0AAE0X7S2_9PEZI</name>
<accession>A0AAE0X7S2</accession>
<comment type="caution">
    <text evidence="2">The sequence shown here is derived from an EMBL/GenBank/DDBJ whole genome shotgun (WGS) entry which is preliminary data.</text>
</comment>
<gene>
    <name evidence="2" type="ORF">B0T22DRAFT_135777</name>
</gene>